<dbReference type="InterPro" id="IPR050306">
    <property type="entry name" value="PfkB_Carbo_kinase"/>
</dbReference>
<evidence type="ECO:0000256" key="3">
    <source>
        <dbReference type="ARBA" id="ARBA00022777"/>
    </source>
</evidence>
<dbReference type="InterPro" id="IPR029056">
    <property type="entry name" value="Ribokinase-like"/>
</dbReference>
<reference evidence="5 6" key="1">
    <citation type="submission" date="2015-04" db="EMBL/GenBank/DDBJ databases">
        <title>Draft Genome Sequence of the Novel Agar-Digesting Marine Bacterium Q1.</title>
        <authorList>
            <person name="Li Y."/>
            <person name="Li D."/>
            <person name="Chen G."/>
            <person name="Du Z."/>
        </authorList>
    </citation>
    <scope>NUCLEOTIDE SEQUENCE [LARGE SCALE GENOMIC DNA]</scope>
    <source>
        <strain evidence="5 6">Q1</strain>
    </source>
</reference>
<dbReference type="SUPFAM" id="SSF53613">
    <property type="entry name" value="Ribokinase-like"/>
    <property type="match status" value="1"/>
</dbReference>
<sequence>MNKIALMGECMFELSSVKDGLLKQSIGGDVYNTAVYLKRVFPSVDAGLFTCVGHDSISDSMLEQFNAEGLNNSLINQSDNLIPGAYLINTDDEGERTFVYWRDNSAARQVMKNMTHAQAKNLEDVDMFFFSGISLAILPEEDLSAFFELVTKLKSAGCKIVFDPNYRARLWQTPAKAKQAFEQSFELSDLLLPGVDDFKQLYQLETGQQIQAFLASYSIDEVVIKDGPQMVTCIKGSQTYNIEITPVNHVVDTTSAGDSFNGVYLGARLSGMTIEESVKLAAQAAAIVIQYSGAIVPKQSFTLSRPAA</sequence>
<dbReference type="PANTHER" id="PTHR43085:SF15">
    <property type="entry name" value="2-DEHYDRO-3-DEOXYGLUCONOKINASE"/>
    <property type="match status" value="1"/>
</dbReference>
<dbReference type="RefSeq" id="WP_048688525.1">
    <property type="nucleotide sequence ID" value="NZ_KQ130482.1"/>
</dbReference>
<dbReference type="GO" id="GO:0019698">
    <property type="term" value="P:D-galacturonate catabolic process"/>
    <property type="evidence" value="ECO:0007669"/>
    <property type="project" value="TreeGrafter"/>
</dbReference>
<gene>
    <name evidence="5" type="ORF">XM47_01380</name>
</gene>
<organism evidence="5 6">
    <name type="scientific">Catenovulum maritimum</name>
    <dbReference type="NCBI Taxonomy" id="1513271"/>
    <lineage>
        <taxon>Bacteria</taxon>
        <taxon>Pseudomonadati</taxon>
        <taxon>Pseudomonadota</taxon>
        <taxon>Gammaproteobacteria</taxon>
        <taxon>Alteromonadales</taxon>
        <taxon>Alteromonadaceae</taxon>
        <taxon>Catenovulum</taxon>
    </lineage>
</organism>
<dbReference type="GO" id="GO:0005829">
    <property type="term" value="C:cytosol"/>
    <property type="evidence" value="ECO:0007669"/>
    <property type="project" value="TreeGrafter"/>
</dbReference>
<dbReference type="Pfam" id="PF00294">
    <property type="entry name" value="PfkB"/>
    <property type="match status" value="1"/>
</dbReference>
<dbReference type="STRING" id="1513271.XM47_01380"/>
<protein>
    <submittedName>
        <fullName evidence="5">Ketodeoxygluconokinase</fullName>
    </submittedName>
</protein>
<feature type="domain" description="Carbohydrate kinase PfkB" evidence="4">
    <location>
        <begin position="1"/>
        <end position="297"/>
    </location>
</feature>
<evidence type="ECO:0000313" key="6">
    <source>
        <dbReference type="Proteomes" id="UP000037600"/>
    </source>
</evidence>
<keyword evidence="2" id="KW-0808">Transferase</keyword>
<dbReference type="OrthoDB" id="9776822at2"/>
<dbReference type="Gene3D" id="3.40.1190.20">
    <property type="match status" value="1"/>
</dbReference>
<keyword evidence="6" id="KW-1185">Reference proteome</keyword>
<dbReference type="CDD" id="cd01166">
    <property type="entry name" value="KdgK"/>
    <property type="match status" value="1"/>
</dbReference>
<dbReference type="EMBL" id="LAZL01000002">
    <property type="protein sequence ID" value="KMT66798.1"/>
    <property type="molecule type" value="Genomic_DNA"/>
</dbReference>
<dbReference type="GO" id="GO:0008673">
    <property type="term" value="F:2-dehydro-3-deoxygluconokinase activity"/>
    <property type="evidence" value="ECO:0007669"/>
    <property type="project" value="TreeGrafter"/>
</dbReference>
<dbReference type="GO" id="GO:0042840">
    <property type="term" value="P:D-glucuronate catabolic process"/>
    <property type="evidence" value="ECO:0007669"/>
    <property type="project" value="TreeGrafter"/>
</dbReference>
<name>A0A0J8H1A1_9ALTE</name>
<keyword evidence="3 5" id="KW-0418">Kinase</keyword>
<evidence type="ECO:0000256" key="1">
    <source>
        <dbReference type="ARBA" id="ARBA00010688"/>
    </source>
</evidence>
<evidence type="ECO:0000256" key="2">
    <source>
        <dbReference type="ARBA" id="ARBA00022679"/>
    </source>
</evidence>
<dbReference type="InterPro" id="IPR011611">
    <property type="entry name" value="PfkB_dom"/>
</dbReference>
<proteinExistence type="inferred from homology"/>
<evidence type="ECO:0000259" key="4">
    <source>
        <dbReference type="Pfam" id="PF00294"/>
    </source>
</evidence>
<dbReference type="GO" id="GO:0006974">
    <property type="term" value="P:DNA damage response"/>
    <property type="evidence" value="ECO:0007669"/>
    <property type="project" value="TreeGrafter"/>
</dbReference>
<dbReference type="PANTHER" id="PTHR43085">
    <property type="entry name" value="HEXOKINASE FAMILY MEMBER"/>
    <property type="match status" value="1"/>
</dbReference>
<dbReference type="PATRIC" id="fig|1513271.3.peg.289"/>
<comment type="similarity">
    <text evidence="1">Belongs to the carbohydrate kinase PfkB family.</text>
</comment>
<evidence type="ECO:0000313" key="5">
    <source>
        <dbReference type="EMBL" id="KMT66798.1"/>
    </source>
</evidence>
<comment type="caution">
    <text evidence="5">The sequence shown here is derived from an EMBL/GenBank/DDBJ whole genome shotgun (WGS) entry which is preliminary data.</text>
</comment>
<dbReference type="AlphaFoldDB" id="A0A0J8H1A1"/>
<dbReference type="Proteomes" id="UP000037600">
    <property type="component" value="Unassembled WGS sequence"/>
</dbReference>
<accession>A0A0J8H1A1</accession>